<dbReference type="AlphaFoldDB" id="A0AAJ0C3L0"/>
<dbReference type="RefSeq" id="XP_060285737.1">
    <property type="nucleotide sequence ID" value="XM_060427274.1"/>
</dbReference>
<evidence type="ECO:0000313" key="5">
    <source>
        <dbReference type="EMBL" id="KAK1769524.1"/>
    </source>
</evidence>
<keyword evidence="4" id="KW-0186">Copper</keyword>
<dbReference type="GO" id="GO:0005375">
    <property type="term" value="F:copper ion transmembrane transporter activity"/>
    <property type="evidence" value="ECO:0007669"/>
    <property type="project" value="UniProtKB-UniRule"/>
</dbReference>
<evidence type="ECO:0000313" key="6">
    <source>
        <dbReference type="Proteomes" id="UP001244011"/>
    </source>
</evidence>
<feature type="transmembrane region" description="Helical" evidence="4">
    <location>
        <begin position="51"/>
        <end position="70"/>
    </location>
</feature>
<feature type="transmembrane region" description="Helical" evidence="4">
    <location>
        <begin position="128"/>
        <end position="144"/>
    </location>
</feature>
<dbReference type="InterPro" id="IPR007274">
    <property type="entry name" value="Cop_transporter"/>
</dbReference>
<reference evidence="5" key="1">
    <citation type="submission" date="2023-06" db="EMBL/GenBank/DDBJ databases">
        <title>Genome-scale phylogeny and comparative genomics of the fungal order Sordariales.</title>
        <authorList>
            <consortium name="Lawrence Berkeley National Laboratory"/>
            <person name="Hensen N."/>
            <person name="Bonometti L."/>
            <person name="Westerberg I."/>
            <person name="Brannstrom I.O."/>
            <person name="Guillou S."/>
            <person name="Cros-Aarteil S."/>
            <person name="Calhoun S."/>
            <person name="Haridas S."/>
            <person name="Kuo A."/>
            <person name="Mondo S."/>
            <person name="Pangilinan J."/>
            <person name="Riley R."/>
            <person name="Labutti K."/>
            <person name="Andreopoulos B."/>
            <person name="Lipzen A."/>
            <person name="Chen C."/>
            <person name="Yanf M."/>
            <person name="Daum C."/>
            <person name="Ng V."/>
            <person name="Clum A."/>
            <person name="Steindorff A."/>
            <person name="Ohm R."/>
            <person name="Martin F."/>
            <person name="Silar P."/>
            <person name="Natvig D."/>
            <person name="Lalanne C."/>
            <person name="Gautier V."/>
            <person name="Ament-Velasquez S.L."/>
            <person name="Kruys A."/>
            <person name="Hutchinson M.I."/>
            <person name="Powell A.J."/>
            <person name="Barry K."/>
            <person name="Miller A.N."/>
            <person name="Grigoriev I.V."/>
            <person name="Debuchy R."/>
            <person name="Gladieux P."/>
            <person name="Thoren M.H."/>
            <person name="Johannesson H."/>
        </authorList>
    </citation>
    <scope>NUCLEOTIDE SEQUENCE</scope>
    <source>
        <strain evidence="5">8032-3</strain>
    </source>
</reference>
<evidence type="ECO:0000256" key="4">
    <source>
        <dbReference type="RuleBase" id="RU367022"/>
    </source>
</evidence>
<dbReference type="PANTHER" id="PTHR12483:SF115">
    <property type="entry name" value="COPPER TRANSPORT PROTEIN"/>
    <property type="match status" value="1"/>
</dbReference>
<proteinExistence type="inferred from homology"/>
<sequence>MDHSHMDHSRMGHGDMDHGGGGPMCNMNMLFTWNTKDLCIVFEWWRVSSTLSLIVSLITVIAVVAGYEALREGIRRYEAWVNRRAETAPRQNRVGGTSRAHVIKAVLYGIQNFYAFMIMLIFMTYNGWVMIAVSVGAGIGYLIFGARTTATKDTACH</sequence>
<dbReference type="PANTHER" id="PTHR12483">
    <property type="entry name" value="SOLUTE CARRIER FAMILY 31 COPPER TRANSPORTERS"/>
    <property type="match status" value="1"/>
</dbReference>
<dbReference type="GeneID" id="85310461"/>
<evidence type="ECO:0000256" key="1">
    <source>
        <dbReference type="ARBA" id="ARBA00022692"/>
    </source>
</evidence>
<evidence type="ECO:0000256" key="2">
    <source>
        <dbReference type="ARBA" id="ARBA00022989"/>
    </source>
</evidence>
<comment type="subcellular location">
    <subcellularLocation>
        <location evidence="4">Membrane</location>
        <topology evidence="4">Multi-pass membrane protein</topology>
    </subcellularLocation>
</comment>
<keyword evidence="6" id="KW-1185">Reference proteome</keyword>
<comment type="similarity">
    <text evidence="4">Belongs to the copper transporter (Ctr) (TC 1.A.56) family. SLC31A subfamily.</text>
</comment>
<dbReference type="Pfam" id="PF04145">
    <property type="entry name" value="Ctr"/>
    <property type="match status" value="1"/>
</dbReference>
<dbReference type="GO" id="GO:0016020">
    <property type="term" value="C:membrane"/>
    <property type="evidence" value="ECO:0007669"/>
    <property type="project" value="UniProtKB-SubCell"/>
</dbReference>
<dbReference type="EMBL" id="MU839002">
    <property type="protein sequence ID" value="KAK1769524.1"/>
    <property type="molecule type" value="Genomic_DNA"/>
</dbReference>
<dbReference type="Proteomes" id="UP001244011">
    <property type="component" value="Unassembled WGS sequence"/>
</dbReference>
<keyword evidence="4" id="KW-0187">Copper transport</keyword>
<keyword evidence="4" id="KW-0813">Transport</keyword>
<evidence type="ECO:0000256" key="3">
    <source>
        <dbReference type="ARBA" id="ARBA00023136"/>
    </source>
</evidence>
<feature type="transmembrane region" description="Helical" evidence="4">
    <location>
        <begin position="102"/>
        <end position="122"/>
    </location>
</feature>
<organism evidence="5 6">
    <name type="scientific">Phialemonium atrogriseum</name>
    <dbReference type="NCBI Taxonomy" id="1093897"/>
    <lineage>
        <taxon>Eukaryota</taxon>
        <taxon>Fungi</taxon>
        <taxon>Dikarya</taxon>
        <taxon>Ascomycota</taxon>
        <taxon>Pezizomycotina</taxon>
        <taxon>Sordariomycetes</taxon>
        <taxon>Sordariomycetidae</taxon>
        <taxon>Cephalothecales</taxon>
        <taxon>Cephalothecaceae</taxon>
        <taxon>Phialemonium</taxon>
    </lineage>
</organism>
<keyword evidence="4" id="KW-0406">Ion transport</keyword>
<keyword evidence="1 4" id="KW-0812">Transmembrane</keyword>
<keyword evidence="2 4" id="KW-1133">Transmembrane helix</keyword>
<gene>
    <name evidence="5" type="ORF">QBC33DRAFT_531051</name>
</gene>
<accession>A0AAJ0C3L0</accession>
<name>A0AAJ0C3L0_9PEZI</name>
<comment type="caution">
    <text evidence="5">The sequence shown here is derived from an EMBL/GenBank/DDBJ whole genome shotgun (WGS) entry which is preliminary data.</text>
</comment>
<keyword evidence="3 4" id="KW-0472">Membrane</keyword>
<protein>
    <recommendedName>
        <fullName evidence="4">Copper transport protein</fullName>
    </recommendedName>
</protein>